<evidence type="ECO:0000313" key="4">
    <source>
        <dbReference type="Proteomes" id="UP001238088"/>
    </source>
</evidence>
<proteinExistence type="inferred from homology"/>
<dbReference type="Proteomes" id="UP001238088">
    <property type="component" value="Unassembled WGS sequence"/>
</dbReference>
<keyword evidence="2" id="KW-0560">Oxidoreductase</keyword>
<dbReference type="SUPFAM" id="SSF51735">
    <property type="entry name" value="NAD(P)-binding Rossmann-fold domains"/>
    <property type="match status" value="1"/>
</dbReference>
<dbReference type="InterPro" id="IPR051911">
    <property type="entry name" value="SDR_oxidoreductase"/>
</dbReference>
<evidence type="ECO:0000256" key="2">
    <source>
        <dbReference type="ARBA" id="ARBA00023002"/>
    </source>
</evidence>
<dbReference type="Pfam" id="PF00106">
    <property type="entry name" value="adh_short"/>
    <property type="match status" value="1"/>
</dbReference>
<keyword evidence="4" id="KW-1185">Reference proteome</keyword>
<protein>
    <submittedName>
        <fullName evidence="3">Short-subunit dehydrogenase</fullName>
    </submittedName>
</protein>
<dbReference type="PANTHER" id="PTHR43976">
    <property type="entry name" value="SHORT CHAIN DEHYDROGENASE"/>
    <property type="match status" value="1"/>
</dbReference>
<dbReference type="EMBL" id="JAUSUB010000005">
    <property type="protein sequence ID" value="MDQ0269600.1"/>
    <property type="molecule type" value="Genomic_DNA"/>
</dbReference>
<gene>
    <name evidence="3" type="ORF">J2S17_001472</name>
</gene>
<comment type="caution">
    <text evidence="3">The sequence shown here is derived from an EMBL/GenBank/DDBJ whole genome shotgun (WGS) entry which is preliminary data.</text>
</comment>
<sequence length="87" mass="9592">MYSYHGGYAHAGVFEEETVDQARMQYEPIAFGVMGTIQAVLPQMRKNHSGHIINISSMGGVQSCRPCPSIAVQKRLTKILAKGWSPK</sequence>
<dbReference type="InterPro" id="IPR002347">
    <property type="entry name" value="SDR_fam"/>
</dbReference>
<organism evidence="3 4">
    <name type="scientific">Cytobacillus purgationiresistens</name>
    <dbReference type="NCBI Taxonomy" id="863449"/>
    <lineage>
        <taxon>Bacteria</taxon>
        <taxon>Bacillati</taxon>
        <taxon>Bacillota</taxon>
        <taxon>Bacilli</taxon>
        <taxon>Bacillales</taxon>
        <taxon>Bacillaceae</taxon>
        <taxon>Cytobacillus</taxon>
    </lineage>
</organism>
<name>A0ABU0AHQ5_9BACI</name>
<dbReference type="RefSeq" id="WP_307473302.1">
    <property type="nucleotide sequence ID" value="NZ_JAUSUB010000005.1"/>
</dbReference>
<dbReference type="Gene3D" id="3.40.50.720">
    <property type="entry name" value="NAD(P)-binding Rossmann-like Domain"/>
    <property type="match status" value="1"/>
</dbReference>
<dbReference type="PANTHER" id="PTHR43976:SF16">
    <property type="entry name" value="SHORT-CHAIN DEHYDROGENASE_REDUCTASE FAMILY PROTEIN"/>
    <property type="match status" value="1"/>
</dbReference>
<dbReference type="InterPro" id="IPR036291">
    <property type="entry name" value="NAD(P)-bd_dom_sf"/>
</dbReference>
<comment type="similarity">
    <text evidence="1">Belongs to the short-chain dehydrogenases/reductases (SDR) family.</text>
</comment>
<accession>A0ABU0AHQ5</accession>
<evidence type="ECO:0000313" key="3">
    <source>
        <dbReference type="EMBL" id="MDQ0269600.1"/>
    </source>
</evidence>
<reference evidence="3 4" key="1">
    <citation type="submission" date="2023-07" db="EMBL/GenBank/DDBJ databases">
        <title>Genomic Encyclopedia of Type Strains, Phase IV (KMG-IV): sequencing the most valuable type-strain genomes for metagenomic binning, comparative biology and taxonomic classification.</title>
        <authorList>
            <person name="Goeker M."/>
        </authorList>
    </citation>
    <scope>NUCLEOTIDE SEQUENCE [LARGE SCALE GENOMIC DNA]</scope>
    <source>
        <strain evidence="3 4">DSM 23494</strain>
    </source>
</reference>
<evidence type="ECO:0000256" key="1">
    <source>
        <dbReference type="ARBA" id="ARBA00006484"/>
    </source>
</evidence>